<dbReference type="Proteomes" id="UP000184499">
    <property type="component" value="Unassembled WGS sequence"/>
</dbReference>
<dbReference type="VEuPathDB" id="FungiDB:ASPBRDRAFT_29049"/>
<evidence type="ECO:0000256" key="1">
    <source>
        <dbReference type="SAM" id="MobiDB-lite"/>
    </source>
</evidence>
<dbReference type="AlphaFoldDB" id="A0A1L9UQA3"/>
<evidence type="ECO:0000313" key="3">
    <source>
        <dbReference type="Proteomes" id="UP000184499"/>
    </source>
</evidence>
<protein>
    <submittedName>
        <fullName evidence="2">Uncharacterized protein</fullName>
    </submittedName>
</protein>
<evidence type="ECO:0000313" key="2">
    <source>
        <dbReference type="EMBL" id="OJJ73878.1"/>
    </source>
</evidence>
<reference evidence="3" key="1">
    <citation type="journal article" date="2017" name="Genome Biol.">
        <title>Comparative genomics reveals high biological diversity and specific adaptations in the industrially and medically important fungal genus Aspergillus.</title>
        <authorList>
            <person name="de Vries R.P."/>
            <person name="Riley R."/>
            <person name="Wiebenga A."/>
            <person name="Aguilar-Osorio G."/>
            <person name="Amillis S."/>
            <person name="Uchima C.A."/>
            <person name="Anderluh G."/>
            <person name="Asadollahi M."/>
            <person name="Askin M."/>
            <person name="Barry K."/>
            <person name="Battaglia E."/>
            <person name="Bayram O."/>
            <person name="Benocci T."/>
            <person name="Braus-Stromeyer S.A."/>
            <person name="Caldana C."/>
            <person name="Canovas D."/>
            <person name="Cerqueira G.C."/>
            <person name="Chen F."/>
            <person name="Chen W."/>
            <person name="Choi C."/>
            <person name="Clum A."/>
            <person name="Dos Santos R.A."/>
            <person name="Damasio A.R."/>
            <person name="Diallinas G."/>
            <person name="Emri T."/>
            <person name="Fekete E."/>
            <person name="Flipphi M."/>
            <person name="Freyberg S."/>
            <person name="Gallo A."/>
            <person name="Gournas C."/>
            <person name="Habgood R."/>
            <person name="Hainaut M."/>
            <person name="Harispe M.L."/>
            <person name="Henrissat B."/>
            <person name="Hilden K.S."/>
            <person name="Hope R."/>
            <person name="Hossain A."/>
            <person name="Karabika E."/>
            <person name="Karaffa L."/>
            <person name="Karanyi Z."/>
            <person name="Krasevec N."/>
            <person name="Kuo A."/>
            <person name="Kusch H."/>
            <person name="LaButti K."/>
            <person name="Lagendijk E.L."/>
            <person name="Lapidus A."/>
            <person name="Levasseur A."/>
            <person name="Lindquist E."/>
            <person name="Lipzen A."/>
            <person name="Logrieco A.F."/>
            <person name="MacCabe A."/>
            <person name="Maekelae M.R."/>
            <person name="Malavazi I."/>
            <person name="Melin P."/>
            <person name="Meyer V."/>
            <person name="Mielnichuk N."/>
            <person name="Miskei M."/>
            <person name="Molnar A.P."/>
            <person name="Mule G."/>
            <person name="Ngan C.Y."/>
            <person name="Orejas M."/>
            <person name="Orosz E."/>
            <person name="Ouedraogo J.P."/>
            <person name="Overkamp K.M."/>
            <person name="Park H.-S."/>
            <person name="Perrone G."/>
            <person name="Piumi F."/>
            <person name="Punt P.J."/>
            <person name="Ram A.F."/>
            <person name="Ramon A."/>
            <person name="Rauscher S."/>
            <person name="Record E."/>
            <person name="Riano-Pachon D.M."/>
            <person name="Robert V."/>
            <person name="Roehrig J."/>
            <person name="Ruller R."/>
            <person name="Salamov A."/>
            <person name="Salih N.S."/>
            <person name="Samson R.A."/>
            <person name="Sandor E."/>
            <person name="Sanguinetti M."/>
            <person name="Schuetze T."/>
            <person name="Sepcic K."/>
            <person name="Shelest E."/>
            <person name="Sherlock G."/>
            <person name="Sophianopoulou V."/>
            <person name="Squina F.M."/>
            <person name="Sun H."/>
            <person name="Susca A."/>
            <person name="Todd R.B."/>
            <person name="Tsang A."/>
            <person name="Unkles S.E."/>
            <person name="van de Wiele N."/>
            <person name="van Rossen-Uffink D."/>
            <person name="Oliveira J.V."/>
            <person name="Vesth T.C."/>
            <person name="Visser J."/>
            <person name="Yu J.-H."/>
            <person name="Zhou M."/>
            <person name="Andersen M.R."/>
            <person name="Archer D.B."/>
            <person name="Baker S.E."/>
            <person name="Benoit I."/>
            <person name="Brakhage A.A."/>
            <person name="Braus G.H."/>
            <person name="Fischer R."/>
            <person name="Frisvad J.C."/>
            <person name="Goldman G.H."/>
            <person name="Houbraken J."/>
            <person name="Oakley B."/>
            <person name="Pocsi I."/>
            <person name="Scazzocchio C."/>
            <person name="Seiboth B."/>
            <person name="vanKuyk P.A."/>
            <person name="Wortman J."/>
            <person name="Dyer P.S."/>
            <person name="Grigoriev I.V."/>
        </authorList>
    </citation>
    <scope>NUCLEOTIDE SEQUENCE [LARGE SCALE GENOMIC DNA]</scope>
    <source>
        <strain evidence="3">CBS 101740 / IMI 381727 / IBT 21946</strain>
    </source>
</reference>
<feature type="region of interest" description="Disordered" evidence="1">
    <location>
        <begin position="1"/>
        <end position="24"/>
    </location>
</feature>
<name>A0A1L9UQA3_ASPBC</name>
<dbReference type="OMA" id="RIMLSYY"/>
<accession>A0A1L9UQA3</accession>
<organism evidence="2 3">
    <name type="scientific">Aspergillus brasiliensis (strain CBS 101740 / IMI 381727 / IBT 21946)</name>
    <dbReference type="NCBI Taxonomy" id="767769"/>
    <lineage>
        <taxon>Eukaryota</taxon>
        <taxon>Fungi</taxon>
        <taxon>Dikarya</taxon>
        <taxon>Ascomycota</taxon>
        <taxon>Pezizomycotina</taxon>
        <taxon>Eurotiomycetes</taxon>
        <taxon>Eurotiomycetidae</taxon>
        <taxon>Eurotiales</taxon>
        <taxon>Aspergillaceae</taxon>
        <taxon>Aspergillus</taxon>
        <taxon>Aspergillus subgen. Circumdati</taxon>
    </lineage>
</organism>
<dbReference type="EMBL" id="KV878682">
    <property type="protein sequence ID" value="OJJ73878.1"/>
    <property type="molecule type" value="Genomic_DNA"/>
</dbReference>
<keyword evidence="3" id="KW-1185">Reference proteome</keyword>
<dbReference type="RefSeq" id="XP_067481126.1">
    <property type="nucleotide sequence ID" value="XM_067622599.1"/>
</dbReference>
<dbReference type="GeneID" id="93575087"/>
<sequence>MSNYNSSNMRIELTSPEGSHPVRPPVVEPQLTIAAEYNMVRYGVAYGISSHFDETYGTLYTLQVYDRNGVPKLRVQRILGFGAVERQLNHYLENYPVRSPVQMSRMTYDLQRIMLSYYED</sequence>
<dbReference type="OrthoDB" id="4424525at2759"/>
<gene>
    <name evidence="2" type="ORF">ASPBRDRAFT_29049</name>
</gene>
<proteinExistence type="predicted"/>